<feature type="region of interest" description="Disordered" evidence="1">
    <location>
        <begin position="1"/>
        <end position="46"/>
    </location>
</feature>
<sequence>MKKECKRQEREDARREIEEAKRREEEHRREVEARQAKKLERTKKREEEQLAMTKALEVQMAIRLSQIHDDIKNEVRKAIAKGKEKVAEEVPETSGGGVGEPSVEVITDETGKLSIAEKRKRGEDVAVGDSPPVATPTK</sequence>
<proteinExistence type="predicted"/>
<dbReference type="Gramene" id="GBG91590">
    <property type="protein sequence ID" value="GBG91590"/>
    <property type="gene ID" value="CBR_g52626"/>
</dbReference>
<evidence type="ECO:0000313" key="3">
    <source>
        <dbReference type="Proteomes" id="UP000265515"/>
    </source>
</evidence>
<dbReference type="EMBL" id="BFEA01000923">
    <property type="protein sequence ID" value="GBG91590.1"/>
    <property type="molecule type" value="Genomic_DNA"/>
</dbReference>
<evidence type="ECO:0000256" key="1">
    <source>
        <dbReference type="SAM" id="MobiDB-lite"/>
    </source>
</evidence>
<protein>
    <submittedName>
        <fullName evidence="2">Uncharacterized protein</fullName>
    </submittedName>
</protein>
<keyword evidence="3" id="KW-1185">Reference proteome</keyword>
<dbReference type="Proteomes" id="UP000265515">
    <property type="component" value="Unassembled WGS sequence"/>
</dbReference>
<reference evidence="2 3" key="1">
    <citation type="journal article" date="2018" name="Cell">
        <title>The Chara Genome: Secondary Complexity and Implications for Plant Terrestrialization.</title>
        <authorList>
            <person name="Nishiyama T."/>
            <person name="Sakayama H."/>
            <person name="Vries J.D."/>
            <person name="Buschmann H."/>
            <person name="Saint-Marcoux D."/>
            <person name="Ullrich K.K."/>
            <person name="Haas F.B."/>
            <person name="Vanderstraeten L."/>
            <person name="Becker D."/>
            <person name="Lang D."/>
            <person name="Vosolsobe S."/>
            <person name="Rombauts S."/>
            <person name="Wilhelmsson P.K.I."/>
            <person name="Janitza P."/>
            <person name="Kern R."/>
            <person name="Heyl A."/>
            <person name="Rumpler F."/>
            <person name="Villalobos L.I.A.C."/>
            <person name="Clay J.M."/>
            <person name="Skokan R."/>
            <person name="Toyoda A."/>
            <person name="Suzuki Y."/>
            <person name="Kagoshima H."/>
            <person name="Schijlen E."/>
            <person name="Tajeshwar N."/>
            <person name="Catarino B."/>
            <person name="Hetherington A.J."/>
            <person name="Saltykova A."/>
            <person name="Bonnot C."/>
            <person name="Breuninger H."/>
            <person name="Symeonidi A."/>
            <person name="Radhakrishnan G.V."/>
            <person name="Van Nieuwerburgh F."/>
            <person name="Deforce D."/>
            <person name="Chang C."/>
            <person name="Karol K.G."/>
            <person name="Hedrich R."/>
            <person name="Ulvskov P."/>
            <person name="Glockner G."/>
            <person name="Delwiche C.F."/>
            <person name="Petrasek J."/>
            <person name="Van de Peer Y."/>
            <person name="Friml J."/>
            <person name="Beilby M."/>
            <person name="Dolan L."/>
            <person name="Kohara Y."/>
            <person name="Sugano S."/>
            <person name="Fujiyama A."/>
            <person name="Delaux P.-M."/>
            <person name="Quint M."/>
            <person name="TheiBen G."/>
            <person name="Hagemann M."/>
            <person name="Harholt J."/>
            <person name="Dunand C."/>
            <person name="Zachgo S."/>
            <person name="Langdale J."/>
            <person name="Maumus F."/>
            <person name="Straeten D.V.D."/>
            <person name="Gould S.B."/>
            <person name="Rensing S.A."/>
        </authorList>
    </citation>
    <scope>NUCLEOTIDE SEQUENCE [LARGE SCALE GENOMIC DNA]</scope>
    <source>
        <strain evidence="2 3">S276</strain>
    </source>
</reference>
<feature type="region of interest" description="Disordered" evidence="1">
    <location>
        <begin position="117"/>
        <end position="138"/>
    </location>
</feature>
<organism evidence="2 3">
    <name type="scientific">Chara braunii</name>
    <name type="common">Braun's stonewort</name>
    <dbReference type="NCBI Taxonomy" id="69332"/>
    <lineage>
        <taxon>Eukaryota</taxon>
        <taxon>Viridiplantae</taxon>
        <taxon>Streptophyta</taxon>
        <taxon>Charophyceae</taxon>
        <taxon>Charales</taxon>
        <taxon>Characeae</taxon>
        <taxon>Chara</taxon>
    </lineage>
</organism>
<accession>A0A388MAK7</accession>
<dbReference type="AlphaFoldDB" id="A0A388MAK7"/>
<name>A0A388MAK7_CHABU</name>
<evidence type="ECO:0000313" key="2">
    <source>
        <dbReference type="EMBL" id="GBG91590.1"/>
    </source>
</evidence>
<gene>
    <name evidence="2" type="ORF">CBR_g52626</name>
</gene>
<comment type="caution">
    <text evidence="2">The sequence shown here is derived from an EMBL/GenBank/DDBJ whole genome shotgun (WGS) entry which is preliminary data.</text>
</comment>